<sequence length="74" mass="8429">MPDRPTQIGQYSLPKLPRRRTLSSLGQEAWNVLGEGNMFGLLRALLRTLRGTWRGRPLTNEQPTGCRRLVPDDL</sequence>
<reference evidence="1" key="2">
    <citation type="submission" date="2023-01" db="EMBL/GenBank/DDBJ databases">
        <authorList>
            <person name="Sun Q."/>
            <person name="Evtushenko L."/>
        </authorList>
    </citation>
    <scope>NUCLEOTIDE SEQUENCE</scope>
    <source>
        <strain evidence="1">VKM Ac-1321</strain>
    </source>
</reference>
<accession>A0A9W6NKV2</accession>
<evidence type="ECO:0000313" key="2">
    <source>
        <dbReference type="Proteomes" id="UP001143480"/>
    </source>
</evidence>
<proteinExistence type="predicted"/>
<organism evidence="1 2">
    <name type="scientific">Dactylosporangium matsuzakiense</name>
    <dbReference type="NCBI Taxonomy" id="53360"/>
    <lineage>
        <taxon>Bacteria</taxon>
        <taxon>Bacillati</taxon>
        <taxon>Actinomycetota</taxon>
        <taxon>Actinomycetes</taxon>
        <taxon>Micromonosporales</taxon>
        <taxon>Micromonosporaceae</taxon>
        <taxon>Dactylosporangium</taxon>
    </lineage>
</organism>
<dbReference type="AlphaFoldDB" id="A0A9W6NKV2"/>
<keyword evidence="2" id="KW-1185">Reference proteome</keyword>
<comment type="caution">
    <text evidence="1">The sequence shown here is derived from an EMBL/GenBank/DDBJ whole genome shotgun (WGS) entry which is preliminary data.</text>
</comment>
<evidence type="ECO:0000313" key="1">
    <source>
        <dbReference type="EMBL" id="GLL00674.1"/>
    </source>
</evidence>
<reference evidence="1" key="1">
    <citation type="journal article" date="2014" name="Int. J. Syst. Evol. Microbiol.">
        <title>Complete genome sequence of Corynebacterium casei LMG S-19264T (=DSM 44701T), isolated from a smear-ripened cheese.</title>
        <authorList>
            <consortium name="US DOE Joint Genome Institute (JGI-PGF)"/>
            <person name="Walter F."/>
            <person name="Albersmeier A."/>
            <person name="Kalinowski J."/>
            <person name="Ruckert C."/>
        </authorList>
    </citation>
    <scope>NUCLEOTIDE SEQUENCE</scope>
    <source>
        <strain evidence="1">VKM Ac-1321</strain>
    </source>
</reference>
<name>A0A9W6NKV2_9ACTN</name>
<dbReference type="EMBL" id="BSFP01000010">
    <property type="protein sequence ID" value="GLL00674.1"/>
    <property type="molecule type" value="Genomic_DNA"/>
</dbReference>
<gene>
    <name evidence="1" type="ORF">GCM10017581_024150</name>
</gene>
<protein>
    <submittedName>
        <fullName evidence="1">Uncharacterized protein</fullName>
    </submittedName>
</protein>
<dbReference type="Proteomes" id="UP001143480">
    <property type="component" value="Unassembled WGS sequence"/>
</dbReference>